<keyword evidence="7 10" id="KW-0408">Iron</keyword>
<dbReference type="InterPro" id="IPR042265">
    <property type="entry name" value="DPH1/DPH2_3"/>
</dbReference>
<evidence type="ECO:0000256" key="2">
    <source>
        <dbReference type="ARBA" id="ARBA00005156"/>
    </source>
</evidence>
<comment type="catalytic activity">
    <reaction evidence="9 10">
        <text>L-histidyl-[translation elongation factor 2] + S-adenosyl-L-methionine = 2-[(3S)-amino-3-carboxypropyl]-L-histidyl-[translation elongation factor 2] + S-methyl-5'-thioadenosine + H(+)</text>
        <dbReference type="Rhea" id="RHEA:36783"/>
        <dbReference type="Rhea" id="RHEA-COMP:9748"/>
        <dbReference type="Rhea" id="RHEA-COMP:9749"/>
        <dbReference type="ChEBI" id="CHEBI:15378"/>
        <dbReference type="ChEBI" id="CHEBI:17509"/>
        <dbReference type="ChEBI" id="CHEBI:29979"/>
        <dbReference type="ChEBI" id="CHEBI:59789"/>
        <dbReference type="ChEBI" id="CHEBI:73995"/>
        <dbReference type="EC" id="2.5.1.108"/>
    </reaction>
</comment>
<keyword evidence="6 10" id="KW-0479">Metal-binding</keyword>
<dbReference type="GeneID" id="2844410"/>
<evidence type="ECO:0000313" key="11">
    <source>
        <dbReference type="EMBL" id="AAT43015.1"/>
    </source>
</evidence>
<evidence type="ECO:0000256" key="10">
    <source>
        <dbReference type="PIRNR" id="PIRNR004967"/>
    </source>
</evidence>
<dbReference type="PATRIC" id="fig|263820.9.peg.455"/>
<dbReference type="KEGG" id="pto:PTO0430"/>
<evidence type="ECO:0000256" key="1">
    <source>
        <dbReference type="ARBA" id="ARBA00001966"/>
    </source>
</evidence>
<evidence type="ECO:0000256" key="8">
    <source>
        <dbReference type="ARBA" id="ARBA00023014"/>
    </source>
</evidence>
<dbReference type="InterPro" id="IPR042264">
    <property type="entry name" value="DPH1/DPH2_2"/>
</dbReference>
<keyword evidence="14" id="KW-1185">Reference proteome</keyword>
<dbReference type="HOGENOM" id="CLU_037146_0_0_2"/>
<comment type="pathway">
    <text evidence="2 10">Protein modification; peptidyl-diphthamide biosynthesis.</text>
</comment>
<dbReference type="EMBL" id="AE017261">
    <property type="protein sequence ID" value="AAT43015.1"/>
    <property type="molecule type" value="Genomic_DNA"/>
</dbReference>
<keyword evidence="5 10" id="KW-0949">S-adenosyl-L-methionine</keyword>
<proteinExistence type="inferred from homology"/>
<dbReference type="PaxDb" id="263820-PTO0430"/>
<evidence type="ECO:0000256" key="9">
    <source>
        <dbReference type="ARBA" id="ARBA00048403"/>
    </source>
</evidence>
<evidence type="ECO:0000256" key="5">
    <source>
        <dbReference type="ARBA" id="ARBA00022691"/>
    </source>
</evidence>
<dbReference type="PIRSF" id="PIRSF004967">
    <property type="entry name" value="DPH1"/>
    <property type="match status" value="1"/>
</dbReference>
<evidence type="ECO:0000256" key="7">
    <source>
        <dbReference type="ARBA" id="ARBA00023004"/>
    </source>
</evidence>
<dbReference type="eggNOG" id="arCOG04112">
    <property type="taxonomic scope" value="Archaea"/>
</dbReference>
<evidence type="ECO:0000313" key="14">
    <source>
        <dbReference type="Proteomes" id="UP000192315"/>
    </source>
</evidence>
<reference evidence="12 14" key="3">
    <citation type="submission" date="2017-04" db="EMBL/GenBank/DDBJ databases">
        <authorList>
            <person name="Varghese N."/>
            <person name="Submissions S."/>
        </authorList>
    </citation>
    <scope>NUCLEOTIDE SEQUENCE [LARGE SCALE GENOMIC DNA]</scope>
    <source>
        <strain evidence="12 14">DSM 9789</strain>
    </source>
</reference>
<comment type="cofactor">
    <cofactor evidence="1 10">
        <name>[4Fe-4S] cluster</name>
        <dbReference type="ChEBI" id="CHEBI:49883"/>
    </cofactor>
</comment>
<dbReference type="GO" id="GO:0051539">
    <property type="term" value="F:4 iron, 4 sulfur cluster binding"/>
    <property type="evidence" value="ECO:0007669"/>
    <property type="project" value="UniProtKB-UniRule"/>
</dbReference>
<keyword evidence="10" id="KW-0004">4Fe-4S</keyword>
<dbReference type="InterPro" id="IPR035435">
    <property type="entry name" value="DPH1/DPH2_euk_archaea"/>
</dbReference>
<reference evidence="11" key="2">
    <citation type="submission" date="2004-02" db="EMBL/GenBank/DDBJ databases">
        <authorList>
            <person name="Fuetterer O."/>
            <person name="Angelov A."/>
            <person name="Liesegang H."/>
            <person name="Gottschalk G."/>
            <person name="Schleper C."/>
            <person name="Schepers B."/>
            <person name="Dock C."/>
            <person name="Antranikian G."/>
            <person name="Liebl W."/>
        </authorList>
    </citation>
    <scope>NUCLEOTIDE SEQUENCE</scope>
    <source>
        <strain evidence="11">DSM 9790</strain>
    </source>
</reference>
<dbReference type="Pfam" id="PF01866">
    <property type="entry name" value="Diphthamide_syn"/>
    <property type="match status" value="1"/>
</dbReference>
<organism evidence="11 13">
    <name type="scientific">Picrophilus torridus (strain ATCC 700027 / DSM 9790 / JCM 10055 / NBRC 100828 / KAW 2/3)</name>
    <dbReference type="NCBI Taxonomy" id="1122961"/>
    <lineage>
        <taxon>Archaea</taxon>
        <taxon>Methanobacteriati</taxon>
        <taxon>Thermoplasmatota</taxon>
        <taxon>Thermoplasmata</taxon>
        <taxon>Thermoplasmatales</taxon>
        <taxon>Picrophilaceae</taxon>
        <taxon>Picrophilus</taxon>
    </lineage>
</organism>
<dbReference type="Gene3D" id="3.40.50.11850">
    <property type="entry name" value="Diphthamide synthesis DPH1/DPH2 domain 2"/>
    <property type="match status" value="1"/>
</dbReference>
<dbReference type="GO" id="GO:0090560">
    <property type="term" value="F:2-(3-amino-3-carboxypropyl)histidine synthase activity"/>
    <property type="evidence" value="ECO:0007669"/>
    <property type="project" value="UniProtKB-UniRule"/>
</dbReference>
<evidence type="ECO:0000256" key="3">
    <source>
        <dbReference type="ARBA" id="ARBA00012221"/>
    </source>
</evidence>
<name>Q6L1Y7_PICTO</name>
<evidence type="ECO:0000313" key="12">
    <source>
        <dbReference type="EMBL" id="SMD30683.1"/>
    </source>
</evidence>
<dbReference type="InterPro" id="IPR042263">
    <property type="entry name" value="DPH1/DPH2_1"/>
</dbReference>
<dbReference type="GO" id="GO:0046872">
    <property type="term" value="F:metal ion binding"/>
    <property type="evidence" value="ECO:0007669"/>
    <property type="project" value="UniProtKB-KW"/>
</dbReference>
<dbReference type="EC" id="2.5.1.108" evidence="3 10"/>
<dbReference type="UniPathway" id="UPA00559"/>
<dbReference type="PANTHER" id="PTHR10762">
    <property type="entry name" value="DIPHTHAMIDE BIOSYNTHESIS PROTEIN"/>
    <property type="match status" value="1"/>
</dbReference>
<sequence length="322" mass="37038">MDVIEQLKAMNAKRILLQIPDGLKPSAFRLFNMFSKDFNVIISSQGFYGACDIGNREIYDNVDCIVQFGHSEIPNIKYPKPVIFIEYRNDVIELDESIFYDLKKYNTIGLLSSIQYYDEMLYVSDILKRLGIKTVIGKTDKRMKYPGQVLGCNFSAVHSSALDVDAFLVVSTGMFHAIGAQLASDKDVYLLDLNERRIKNIKNDVDLFIRRRYLRISRALDARKFCVLMDTKIGQYRRRLAEHIYRELLSLGKDAILVTADNVNPYDIENLRCDAVVFTGCPRVSLDDEEKFSVPVLTPQEFKSLFIKRSNKYIMDEIVSVD</sequence>
<dbReference type="STRING" id="263820.PTO0430"/>
<reference evidence="11 13" key="1">
    <citation type="journal article" date="2004" name="Proc. Natl. Acad. Sci. U.S.A.">
        <title>Genome sequence of Picrophilus torridus and its implications for life around pH 0.</title>
        <authorList>
            <person name="Futterer O."/>
            <person name="Angelov A."/>
            <person name="Liesegang H."/>
            <person name="Gottschalk G."/>
            <person name="Schleper C."/>
            <person name="Schepers B."/>
            <person name="Dock C."/>
            <person name="Antranikian G."/>
            <person name="Liebl W."/>
        </authorList>
    </citation>
    <scope>NUCLEOTIDE SEQUENCE [LARGE SCALE GENOMIC DNA]</scope>
    <source>
        <strain evidence="13">ATCC 700027 / DSM 9790 / JCM 10055 / NBRC 100828</strain>
        <strain evidence="11">DSM 9790</strain>
    </source>
</reference>
<dbReference type="InParanoid" id="Q6L1Y7"/>
<dbReference type="RefSeq" id="WP_011177231.1">
    <property type="nucleotide sequence ID" value="NC_005877.1"/>
</dbReference>
<comment type="similarity">
    <text evidence="10">Belongs to the DPH1/DPH2 family.</text>
</comment>
<gene>
    <name evidence="11" type="ordered locus">PTO0430</name>
    <name evidence="12" type="ORF">SAMN02745355_0577</name>
</gene>
<evidence type="ECO:0000256" key="6">
    <source>
        <dbReference type="ARBA" id="ARBA00022723"/>
    </source>
</evidence>
<dbReference type="SFLD" id="SFLDS00032">
    <property type="entry name" value="Radical_SAM_3-amino-3-carboxyp"/>
    <property type="match status" value="1"/>
</dbReference>
<dbReference type="OrthoDB" id="314at2157"/>
<dbReference type="PANTHER" id="PTHR10762:SF1">
    <property type="entry name" value="2-(3-AMINO-3-CARBOXYPROPYL)HISTIDINE SYNTHASE SUBUNIT 1"/>
    <property type="match status" value="1"/>
</dbReference>
<dbReference type="NCBIfam" id="TIGR03682">
    <property type="entry name" value="arCOG04112"/>
    <property type="match status" value="1"/>
</dbReference>
<keyword evidence="4 10" id="KW-0808">Transferase</keyword>
<protein>
    <recommendedName>
        <fullName evidence="3 10">2-(3-amino-3-carboxypropyl)histidine synthase</fullName>
        <ecNumber evidence="3 10">2.5.1.108</ecNumber>
    </recommendedName>
</protein>
<dbReference type="Gene3D" id="3.40.50.11860">
    <property type="entry name" value="Diphthamide synthesis DPH1/DPH2 domain 3"/>
    <property type="match status" value="1"/>
</dbReference>
<dbReference type="InterPro" id="IPR022428">
    <property type="entry name" value="Dph2_arc"/>
</dbReference>
<dbReference type="Gene3D" id="3.40.50.11840">
    <property type="entry name" value="Diphthamide synthesis DPH1/DPH2 domain 1"/>
    <property type="match status" value="1"/>
</dbReference>
<accession>Q6L1Y7</accession>
<comment type="function">
    <text evidence="10">Catalyzes the first step of diphthamide biosynthesis, i.e. the transfer of the 3-amino-3-carboxypropyl group from S-adenosyl-L-methionine (SAM) to the C2 position of the imidazole ring of the target histidine residue in translation elongation factor 2 (EF-2).</text>
</comment>
<dbReference type="AlphaFoldDB" id="Q6L1Y7"/>
<evidence type="ECO:0000256" key="4">
    <source>
        <dbReference type="ARBA" id="ARBA00022679"/>
    </source>
</evidence>
<dbReference type="EMBL" id="FWYE01000001">
    <property type="protein sequence ID" value="SMD30683.1"/>
    <property type="molecule type" value="Genomic_DNA"/>
</dbReference>
<dbReference type="FunCoup" id="Q6L1Y7">
    <property type="interactions" value="113"/>
</dbReference>
<evidence type="ECO:0000313" key="13">
    <source>
        <dbReference type="Proteomes" id="UP000000438"/>
    </source>
</evidence>
<dbReference type="Proteomes" id="UP000192315">
    <property type="component" value="Unassembled WGS sequence"/>
</dbReference>
<dbReference type="Proteomes" id="UP000000438">
    <property type="component" value="Chromosome"/>
</dbReference>
<dbReference type="NCBIfam" id="TIGR00322">
    <property type="entry name" value="diphth2_R"/>
    <property type="match status" value="1"/>
</dbReference>
<dbReference type="GO" id="GO:0017183">
    <property type="term" value="P:protein histidyl modification to diphthamide"/>
    <property type="evidence" value="ECO:0007669"/>
    <property type="project" value="UniProtKB-UniRule"/>
</dbReference>
<accession>A0A8G2FWC3</accession>
<keyword evidence="8 10" id="KW-0411">Iron-sulfur</keyword>
<dbReference type="InterPro" id="IPR016435">
    <property type="entry name" value="DPH1/DPH2"/>
</dbReference>